<feature type="domain" description="NB-ARC" evidence="3">
    <location>
        <begin position="253"/>
        <end position="410"/>
    </location>
</feature>
<dbReference type="EMBL" id="ML996584">
    <property type="protein sequence ID" value="KAF2753267.1"/>
    <property type="molecule type" value="Genomic_DNA"/>
</dbReference>
<feature type="region of interest" description="Disordered" evidence="2">
    <location>
        <begin position="913"/>
        <end position="942"/>
    </location>
</feature>
<dbReference type="GO" id="GO:0043531">
    <property type="term" value="F:ADP binding"/>
    <property type="evidence" value="ECO:0007669"/>
    <property type="project" value="InterPro"/>
</dbReference>
<accession>A0A6A6VVI4</accession>
<dbReference type="Pfam" id="PF25000">
    <property type="entry name" value="DUF7779"/>
    <property type="match status" value="1"/>
</dbReference>
<dbReference type="SUPFAM" id="SSF48452">
    <property type="entry name" value="TPR-like"/>
    <property type="match status" value="2"/>
</dbReference>
<evidence type="ECO:0000259" key="3">
    <source>
        <dbReference type="Pfam" id="PF00931"/>
    </source>
</evidence>
<dbReference type="InterPro" id="IPR002182">
    <property type="entry name" value="NB-ARC"/>
</dbReference>
<keyword evidence="6" id="KW-1185">Reference proteome</keyword>
<protein>
    <recommendedName>
        <fullName evidence="7">NB-ARC domain-containing protein</fullName>
    </recommendedName>
</protein>
<dbReference type="PRINTS" id="PR00364">
    <property type="entry name" value="DISEASERSIST"/>
</dbReference>
<evidence type="ECO:0000313" key="5">
    <source>
        <dbReference type="EMBL" id="KAF2753267.1"/>
    </source>
</evidence>
<dbReference type="InterPro" id="IPR011990">
    <property type="entry name" value="TPR-like_helical_dom_sf"/>
</dbReference>
<dbReference type="Pfam" id="PF00931">
    <property type="entry name" value="NB-ARC"/>
    <property type="match status" value="1"/>
</dbReference>
<sequence length="954" mass="108894">MATYDEIYVQSWQEALKKCERVLEKHDHDRALRVKSLQNFRTELNSLLTEFPDEEPRRAITLIQPTLDHYEIFAQNFVNMMQNPVDTSMMWGLLFIVFKLALGSTGPLSPLRRVSRWLEKIGHKLRTSNDCSDRIIDVEKVKGDTVEVNKEIVLLWLNVIMTFRLQGGRETQLDDCTWESLTRFYNTAYQNIDDAIKRIEKVADMAERQARHMNELALFQRLLTLEETRNEEANLECDTLPVAQNKQFFGRKDILHKLDEHLSPTNTTARLASIALYGLGGIGKTQTALAYAYSKLHDFDVVLWISAEDSYSVQQGFSRAALEALKLPQAKPHAYQENMILVLNWLQKTSAKWLLIFDNVDSHEVIDDCWPAAKHGSILVTTRDVVVATLPIETGVEVSEFEPKEGAEFLIHTTPRRRRMDGEFSAAHQIASNLGGLPLALNQMAALINARNYSLADFSALYSRNSQRLHKEKRNGYKYLGYNYSLDTVWELSFNALGDEARACLGVLSFLAADSAPIALFTDVEPGNLPDILSFCKDELSFDDALEQLTHHALIRKNIDEGTFRIHRLVQSEYRSRMENPQEQFEAATRLLLEKFPPERSNQYNDEEWLIYERYIPSVLALVRDYNDSQKNKSRIKPNMNFVKLLANAVNAIHDNDTTNVIPGLLDTSDDAYSKCSDDERDRLLLAFLLSLKCMHHFSTAEFARAEKEMTEGLEIRLRLLDPDDLLISLSYSWLGMAVGAQLRYAEGLDWLLKAGEVLDGPAGKIPTRRMVWGYNIACNYYCMGRFEEAERHLANALADADRLGSWYMHVYGHLTYTSLRTRMRDFKSAQRHVHKAKEVLEISGSSARFSWLSSYCAYRAGDVAFHQGRVAVAIEESEKAIAIGKLTKVPASILARCTHAYSKALACDATRREDSERQRQEARRLRTQIPGGGGDLDDESDEAFERLIKMDHR</sequence>
<dbReference type="OrthoDB" id="5394701at2759"/>
<reference evidence="5" key="1">
    <citation type="journal article" date="2020" name="Stud. Mycol.">
        <title>101 Dothideomycetes genomes: a test case for predicting lifestyles and emergence of pathogens.</title>
        <authorList>
            <person name="Haridas S."/>
            <person name="Albert R."/>
            <person name="Binder M."/>
            <person name="Bloem J."/>
            <person name="Labutti K."/>
            <person name="Salamov A."/>
            <person name="Andreopoulos B."/>
            <person name="Baker S."/>
            <person name="Barry K."/>
            <person name="Bills G."/>
            <person name="Bluhm B."/>
            <person name="Cannon C."/>
            <person name="Castanera R."/>
            <person name="Culley D."/>
            <person name="Daum C."/>
            <person name="Ezra D."/>
            <person name="Gonzalez J."/>
            <person name="Henrissat B."/>
            <person name="Kuo A."/>
            <person name="Liang C."/>
            <person name="Lipzen A."/>
            <person name="Lutzoni F."/>
            <person name="Magnuson J."/>
            <person name="Mondo S."/>
            <person name="Nolan M."/>
            <person name="Ohm R."/>
            <person name="Pangilinan J."/>
            <person name="Park H.-J."/>
            <person name="Ramirez L."/>
            <person name="Alfaro M."/>
            <person name="Sun H."/>
            <person name="Tritt A."/>
            <person name="Yoshinaga Y."/>
            <person name="Zwiers L.-H."/>
            <person name="Turgeon B."/>
            <person name="Goodwin S."/>
            <person name="Spatafora J."/>
            <person name="Crous P."/>
            <person name="Grigoriev I."/>
        </authorList>
    </citation>
    <scope>NUCLEOTIDE SEQUENCE</scope>
    <source>
        <strain evidence="5">CBS 121739</strain>
    </source>
</reference>
<feature type="coiled-coil region" evidence="1">
    <location>
        <begin position="189"/>
        <end position="216"/>
    </location>
</feature>
<evidence type="ECO:0008006" key="7">
    <source>
        <dbReference type="Google" id="ProtNLM"/>
    </source>
</evidence>
<dbReference type="Gene3D" id="3.40.50.300">
    <property type="entry name" value="P-loop containing nucleotide triphosphate hydrolases"/>
    <property type="match status" value="1"/>
</dbReference>
<dbReference type="AlphaFoldDB" id="A0A6A6VVI4"/>
<dbReference type="PANTHER" id="PTHR35205">
    <property type="entry name" value="NB-ARC AND TPR DOMAIN PROTEIN"/>
    <property type="match status" value="1"/>
</dbReference>
<feature type="compositionally biased region" description="Basic and acidic residues" evidence="2">
    <location>
        <begin position="913"/>
        <end position="925"/>
    </location>
</feature>
<dbReference type="InterPro" id="IPR056681">
    <property type="entry name" value="DUF7779"/>
</dbReference>
<evidence type="ECO:0000256" key="2">
    <source>
        <dbReference type="SAM" id="MobiDB-lite"/>
    </source>
</evidence>
<evidence type="ECO:0000313" key="6">
    <source>
        <dbReference type="Proteomes" id="UP000799437"/>
    </source>
</evidence>
<dbReference type="Gene3D" id="1.25.40.10">
    <property type="entry name" value="Tetratricopeptide repeat domain"/>
    <property type="match status" value="1"/>
</dbReference>
<evidence type="ECO:0000259" key="4">
    <source>
        <dbReference type="Pfam" id="PF25000"/>
    </source>
</evidence>
<evidence type="ECO:0000256" key="1">
    <source>
        <dbReference type="SAM" id="Coils"/>
    </source>
</evidence>
<dbReference type="Proteomes" id="UP000799437">
    <property type="component" value="Unassembled WGS sequence"/>
</dbReference>
<dbReference type="GeneID" id="54488689"/>
<dbReference type="SUPFAM" id="SSF52540">
    <property type="entry name" value="P-loop containing nucleoside triphosphate hydrolases"/>
    <property type="match status" value="1"/>
</dbReference>
<gene>
    <name evidence="5" type="ORF">EJ05DRAFT_504920</name>
</gene>
<dbReference type="PANTHER" id="PTHR35205:SF1">
    <property type="entry name" value="ZU5 DOMAIN-CONTAINING PROTEIN"/>
    <property type="match status" value="1"/>
</dbReference>
<name>A0A6A6VVI4_9PEZI</name>
<proteinExistence type="predicted"/>
<organism evidence="5 6">
    <name type="scientific">Pseudovirgaria hyperparasitica</name>
    <dbReference type="NCBI Taxonomy" id="470096"/>
    <lineage>
        <taxon>Eukaryota</taxon>
        <taxon>Fungi</taxon>
        <taxon>Dikarya</taxon>
        <taxon>Ascomycota</taxon>
        <taxon>Pezizomycotina</taxon>
        <taxon>Dothideomycetes</taxon>
        <taxon>Dothideomycetes incertae sedis</taxon>
        <taxon>Acrospermales</taxon>
        <taxon>Acrospermaceae</taxon>
        <taxon>Pseudovirgaria</taxon>
    </lineage>
</organism>
<keyword evidence="1" id="KW-0175">Coiled coil</keyword>
<dbReference type="RefSeq" id="XP_033595718.1">
    <property type="nucleotide sequence ID" value="XM_033747635.1"/>
</dbReference>
<feature type="domain" description="DUF7779" evidence="4">
    <location>
        <begin position="493"/>
        <end position="580"/>
    </location>
</feature>
<dbReference type="InterPro" id="IPR027417">
    <property type="entry name" value="P-loop_NTPase"/>
</dbReference>